<protein>
    <submittedName>
        <fullName evidence="2">Uncharacterized protein</fullName>
    </submittedName>
</protein>
<keyword evidence="3" id="KW-1185">Reference proteome</keyword>
<keyword evidence="1" id="KW-0472">Membrane</keyword>
<evidence type="ECO:0000256" key="1">
    <source>
        <dbReference type="SAM" id="Phobius"/>
    </source>
</evidence>
<evidence type="ECO:0000313" key="3">
    <source>
        <dbReference type="Proteomes" id="UP001233999"/>
    </source>
</evidence>
<reference evidence="2" key="1">
    <citation type="journal article" date="2023" name="IScience">
        <title>Live-bearing cockroach genome reveals convergent evolutionary mechanisms linked to viviparity in insects and beyond.</title>
        <authorList>
            <person name="Fouks B."/>
            <person name="Harrison M.C."/>
            <person name="Mikhailova A.A."/>
            <person name="Marchal E."/>
            <person name="English S."/>
            <person name="Carruthers M."/>
            <person name="Jennings E.C."/>
            <person name="Chiamaka E.L."/>
            <person name="Frigard R.A."/>
            <person name="Pippel M."/>
            <person name="Attardo G.M."/>
            <person name="Benoit J.B."/>
            <person name="Bornberg-Bauer E."/>
            <person name="Tobe S.S."/>
        </authorList>
    </citation>
    <scope>NUCLEOTIDE SEQUENCE</scope>
    <source>
        <strain evidence="2">Stay&amp;Tobe</strain>
    </source>
</reference>
<proteinExistence type="predicted"/>
<accession>A0AAD8AGR3</accession>
<name>A0AAD8AGR3_DIPPU</name>
<feature type="non-terminal residue" evidence="2">
    <location>
        <position position="1"/>
    </location>
</feature>
<organism evidence="2 3">
    <name type="scientific">Diploptera punctata</name>
    <name type="common">Pacific beetle cockroach</name>
    <dbReference type="NCBI Taxonomy" id="6984"/>
    <lineage>
        <taxon>Eukaryota</taxon>
        <taxon>Metazoa</taxon>
        <taxon>Ecdysozoa</taxon>
        <taxon>Arthropoda</taxon>
        <taxon>Hexapoda</taxon>
        <taxon>Insecta</taxon>
        <taxon>Pterygota</taxon>
        <taxon>Neoptera</taxon>
        <taxon>Polyneoptera</taxon>
        <taxon>Dictyoptera</taxon>
        <taxon>Blattodea</taxon>
        <taxon>Blaberoidea</taxon>
        <taxon>Blaberidae</taxon>
        <taxon>Diplopterinae</taxon>
        <taxon>Diploptera</taxon>
    </lineage>
</organism>
<keyword evidence="1" id="KW-0812">Transmembrane</keyword>
<dbReference type="AlphaFoldDB" id="A0AAD8AGR3"/>
<reference evidence="2" key="2">
    <citation type="submission" date="2023-05" db="EMBL/GenBank/DDBJ databases">
        <authorList>
            <person name="Fouks B."/>
        </authorList>
    </citation>
    <scope>NUCLEOTIDE SEQUENCE</scope>
    <source>
        <strain evidence="2">Stay&amp;Tobe</strain>
        <tissue evidence="2">Testes</tissue>
    </source>
</reference>
<dbReference type="Proteomes" id="UP001233999">
    <property type="component" value="Unassembled WGS sequence"/>
</dbReference>
<gene>
    <name evidence="2" type="ORF">L9F63_026734</name>
</gene>
<sequence length="183" mass="20707">VIYMMELNAGSDDSAPNGSTTRTTNGDYVSANRYVVMEKEAHGLTTFVTVTQKNTFLFVRNLKDRLVLTLPQDRHDLGSTRFYLALTAVGPSSLDREASGASYGMVFFRQDQLHIDLFVFFSVFCFLFLLFLFLAACVVAWKAKQAADVRRARRRHVVEMLHMAKRPFATVTLLLDSHDSEDP</sequence>
<evidence type="ECO:0000313" key="2">
    <source>
        <dbReference type="EMBL" id="KAJ9598732.1"/>
    </source>
</evidence>
<feature type="transmembrane region" description="Helical" evidence="1">
    <location>
        <begin position="117"/>
        <end position="141"/>
    </location>
</feature>
<dbReference type="EMBL" id="JASPKZ010001190">
    <property type="protein sequence ID" value="KAJ9598732.1"/>
    <property type="molecule type" value="Genomic_DNA"/>
</dbReference>
<feature type="non-terminal residue" evidence="2">
    <location>
        <position position="183"/>
    </location>
</feature>
<keyword evidence="1" id="KW-1133">Transmembrane helix</keyword>
<comment type="caution">
    <text evidence="2">The sequence shown here is derived from an EMBL/GenBank/DDBJ whole genome shotgun (WGS) entry which is preliminary data.</text>
</comment>